<dbReference type="AlphaFoldDB" id="A0A0B6Z7P1"/>
<organism evidence="2">
    <name type="scientific">Arion vulgaris</name>
    <dbReference type="NCBI Taxonomy" id="1028688"/>
    <lineage>
        <taxon>Eukaryota</taxon>
        <taxon>Metazoa</taxon>
        <taxon>Spiralia</taxon>
        <taxon>Lophotrochozoa</taxon>
        <taxon>Mollusca</taxon>
        <taxon>Gastropoda</taxon>
        <taxon>Heterobranchia</taxon>
        <taxon>Euthyneura</taxon>
        <taxon>Panpulmonata</taxon>
        <taxon>Eupulmonata</taxon>
        <taxon>Stylommatophora</taxon>
        <taxon>Helicina</taxon>
        <taxon>Arionoidea</taxon>
        <taxon>Arionidae</taxon>
        <taxon>Arion</taxon>
    </lineage>
</organism>
<reference evidence="2" key="1">
    <citation type="submission" date="2014-12" db="EMBL/GenBank/DDBJ databases">
        <title>Insight into the proteome of Arion vulgaris.</title>
        <authorList>
            <person name="Aradska J."/>
            <person name="Bulat T."/>
            <person name="Smidak R."/>
            <person name="Sarate P."/>
            <person name="Gangsoo J."/>
            <person name="Sialana F."/>
            <person name="Bilban M."/>
            <person name="Lubec G."/>
        </authorList>
    </citation>
    <scope>NUCLEOTIDE SEQUENCE</scope>
    <source>
        <tissue evidence="2">Skin</tissue>
    </source>
</reference>
<sequence>RSICETNNDHATALKECTQTFEGEDLDATQMFMDFEALENEMCDKGDHKEQSTQIFDEKDSSQKLDIVEKSLMEASDETAEIVRDMAAGSSKARLYSEADSDLEDESVLKGNPELFDG</sequence>
<feature type="non-terminal residue" evidence="2">
    <location>
        <position position="1"/>
    </location>
</feature>
<evidence type="ECO:0000256" key="1">
    <source>
        <dbReference type="SAM" id="MobiDB-lite"/>
    </source>
</evidence>
<protein>
    <submittedName>
        <fullName evidence="2">Uncharacterized protein</fullName>
    </submittedName>
</protein>
<gene>
    <name evidence="2" type="primary">ORF52016</name>
</gene>
<feature type="non-terminal residue" evidence="2">
    <location>
        <position position="118"/>
    </location>
</feature>
<proteinExistence type="predicted"/>
<name>A0A0B6Z7P1_9EUPU</name>
<evidence type="ECO:0000313" key="2">
    <source>
        <dbReference type="EMBL" id="CEK64518.1"/>
    </source>
</evidence>
<accession>A0A0B6Z7P1</accession>
<dbReference type="EMBL" id="HACG01017653">
    <property type="protein sequence ID" value="CEK64518.1"/>
    <property type="molecule type" value="Transcribed_RNA"/>
</dbReference>
<feature type="region of interest" description="Disordered" evidence="1">
    <location>
        <begin position="90"/>
        <end position="118"/>
    </location>
</feature>